<reference evidence="2" key="1">
    <citation type="submission" date="2020-12" db="EMBL/GenBank/DDBJ databases">
        <title>Vagococcus allomyrinae sp. nov. and Enterococcus lavae sp. nov., isolated from the larvae of Allomyrina dichotoma.</title>
        <authorList>
            <person name="Lee S.D."/>
        </authorList>
    </citation>
    <scope>NUCLEOTIDE SEQUENCE</scope>
    <source>
        <strain evidence="2">BWB3-3</strain>
    </source>
</reference>
<comment type="caution">
    <text evidence="2">The sequence shown here is derived from an EMBL/GenBank/DDBJ whole genome shotgun (WGS) entry which is preliminary data.</text>
</comment>
<dbReference type="AlphaFoldDB" id="A0A940SQX1"/>
<protein>
    <submittedName>
        <fullName evidence="2">Uncharacterized protein</fullName>
    </submittedName>
</protein>
<gene>
    <name evidence="2" type="ORF">I6N95_04065</name>
</gene>
<proteinExistence type="predicted"/>
<dbReference type="Proteomes" id="UP000674938">
    <property type="component" value="Unassembled WGS sequence"/>
</dbReference>
<name>A0A940SQX1_9ENTE</name>
<evidence type="ECO:0000313" key="3">
    <source>
        <dbReference type="Proteomes" id="UP000674938"/>
    </source>
</evidence>
<keyword evidence="1" id="KW-0175">Coiled coil</keyword>
<feature type="coiled-coil region" evidence="1">
    <location>
        <begin position="10"/>
        <end position="47"/>
    </location>
</feature>
<dbReference type="EMBL" id="JAEEGA010000002">
    <property type="protein sequence ID" value="MBP1040182.1"/>
    <property type="molecule type" value="Genomic_DNA"/>
</dbReference>
<evidence type="ECO:0000256" key="1">
    <source>
        <dbReference type="SAM" id="Coils"/>
    </source>
</evidence>
<dbReference type="RefSeq" id="WP_209525074.1">
    <property type="nucleotide sequence ID" value="NZ_JAEEGA010000002.1"/>
</dbReference>
<evidence type="ECO:0000313" key="2">
    <source>
        <dbReference type="EMBL" id="MBP1040182.1"/>
    </source>
</evidence>
<keyword evidence="3" id="KW-1185">Reference proteome</keyword>
<accession>A0A940SQX1</accession>
<organism evidence="2 3">
    <name type="scientific">Vagococcus allomyrinae</name>
    <dbReference type="NCBI Taxonomy" id="2794353"/>
    <lineage>
        <taxon>Bacteria</taxon>
        <taxon>Bacillati</taxon>
        <taxon>Bacillota</taxon>
        <taxon>Bacilli</taxon>
        <taxon>Lactobacillales</taxon>
        <taxon>Enterococcaceae</taxon>
        <taxon>Vagococcus</taxon>
    </lineage>
</organism>
<sequence>MERKKNEQERAKYYRLILQKEEQLDELTNTERTITDAMENLEEDLRRGFQTVAMLNDDVTHDETSKKYEQQRHDDEQEQVFRQLLHESKEQIAAAYRKGTNKVDKERETLYKKRSELS</sequence>